<reference evidence="2" key="2">
    <citation type="submission" date="2020-06" db="EMBL/GenBank/DDBJ databases">
        <title>Helianthus annuus Genome sequencing and assembly Release 2.</title>
        <authorList>
            <person name="Gouzy J."/>
            <person name="Langlade N."/>
            <person name="Munos S."/>
        </authorList>
    </citation>
    <scope>NUCLEOTIDE SEQUENCE</scope>
    <source>
        <tissue evidence="2">Leaves</tissue>
    </source>
</reference>
<keyword evidence="1" id="KW-1133">Transmembrane helix</keyword>
<gene>
    <name evidence="2" type="ORF">HanXRQr2_Chr14g0635321</name>
</gene>
<keyword evidence="1" id="KW-0812">Transmembrane</keyword>
<organism evidence="2 3">
    <name type="scientific">Helianthus annuus</name>
    <name type="common">Common sunflower</name>
    <dbReference type="NCBI Taxonomy" id="4232"/>
    <lineage>
        <taxon>Eukaryota</taxon>
        <taxon>Viridiplantae</taxon>
        <taxon>Streptophyta</taxon>
        <taxon>Embryophyta</taxon>
        <taxon>Tracheophyta</taxon>
        <taxon>Spermatophyta</taxon>
        <taxon>Magnoliopsida</taxon>
        <taxon>eudicotyledons</taxon>
        <taxon>Gunneridae</taxon>
        <taxon>Pentapetalae</taxon>
        <taxon>asterids</taxon>
        <taxon>campanulids</taxon>
        <taxon>Asterales</taxon>
        <taxon>Asteraceae</taxon>
        <taxon>Asteroideae</taxon>
        <taxon>Heliantheae alliance</taxon>
        <taxon>Heliantheae</taxon>
        <taxon>Helianthus</taxon>
    </lineage>
</organism>
<name>A0A9K3H5K1_HELAN</name>
<dbReference type="EMBL" id="MNCJ02000329">
    <property type="protein sequence ID" value="KAF5768342.1"/>
    <property type="molecule type" value="Genomic_DNA"/>
</dbReference>
<feature type="transmembrane region" description="Helical" evidence="1">
    <location>
        <begin position="45"/>
        <end position="63"/>
    </location>
</feature>
<accession>A0A9K3H5K1</accession>
<comment type="caution">
    <text evidence="2">The sequence shown here is derived from an EMBL/GenBank/DDBJ whole genome shotgun (WGS) entry which is preliminary data.</text>
</comment>
<dbReference type="Proteomes" id="UP000215914">
    <property type="component" value="Unassembled WGS sequence"/>
</dbReference>
<dbReference type="AlphaFoldDB" id="A0A9K3H5K1"/>
<proteinExistence type="predicted"/>
<evidence type="ECO:0000256" key="1">
    <source>
        <dbReference type="SAM" id="Phobius"/>
    </source>
</evidence>
<dbReference type="Gramene" id="mRNA:HanXRQr2_Chr14g0635321">
    <property type="protein sequence ID" value="CDS:HanXRQr2_Chr14g0635321.1"/>
    <property type="gene ID" value="HanXRQr2_Chr14g0635321"/>
</dbReference>
<keyword evidence="1" id="KW-0472">Membrane</keyword>
<evidence type="ECO:0000313" key="3">
    <source>
        <dbReference type="Proteomes" id="UP000215914"/>
    </source>
</evidence>
<protein>
    <submittedName>
        <fullName evidence="2">Uncharacterized protein</fullName>
    </submittedName>
</protein>
<keyword evidence="3" id="KW-1185">Reference proteome</keyword>
<sequence length="64" mass="7164">MLWGQNPTGCDLSKTSMSGEKLSKVVQAFSITLLVSSQNDELWKVFNDVIKVFIILFLILMIAT</sequence>
<evidence type="ECO:0000313" key="2">
    <source>
        <dbReference type="EMBL" id="KAF5768342.1"/>
    </source>
</evidence>
<reference evidence="2" key="1">
    <citation type="journal article" date="2017" name="Nature">
        <title>The sunflower genome provides insights into oil metabolism, flowering and Asterid evolution.</title>
        <authorList>
            <person name="Badouin H."/>
            <person name="Gouzy J."/>
            <person name="Grassa C.J."/>
            <person name="Murat F."/>
            <person name="Staton S.E."/>
            <person name="Cottret L."/>
            <person name="Lelandais-Briere C."/>
            <person name="Owens G.L."/>
            <person name="Carrere S."/>
            <person name="Mayjonade B."/>
            <person name="Legrand L."/>
            <person name="Gill N."/>
            <person name="Kane N.C."/>
            <person name="Bowers J.E."/>
            <person name="Hubner S."/>
            <person name="Bellec A."/>
            <person name="Berard A."/>
            <person name="Berges H."/>
            <person name="Blanchet N."/>
            <person name="Boniface M.C."/>
            <person name="Brunel D."/>
            <person name="Catrice O."/>
            <person name="Chaidir N."/>
            <person name="Claudel C."/>
            <person name="Donnadieu C."/>
            <person name="Faraut T."/>
            <person name="Fievet G."/>
            <person name="Helmstetter N."/>
            <person name="King M."/>
            <person name="Knapp S.J."/>
            <person name="Lai Z."/>
            <person name="Le Paslier M.C."/>
            <person name="Lippi Y."/>
            <person name="Lorenzon L."/>
            <person name="Mandel J.R."/>
            <person name="Marage G."/>
            <person name="Marchand G."/>
            <person name="Marquand E."/>
            <person name="Bret-Mestries E."/>
            <person name="Morien E."/>
            <person name="Nambeesan S."/>
            <person name="Nguyen T."/>
            <person name="Pegot-Espagnet P."/>
            <person name="Pouilly N."/>
            <person name="Raftis F."/>
            <person name="Sallet E."/>
            <person name="Schiex T."/>
            <person name="Thomas J."/>
            <person name="Vandecasteele C."/>
            <person name="Vares D."/>
            <person name="Vear F."/>
            <person name="Vautrin S."/>
            <person name="Crespi M."/>
            <person name="Mangin B."/>
            <person name="Burke J.M."/>
            <person name="Salse J."/>
            <person name="Munos S."/>
            <person name="Vincourt P."/>
            <person name="Rieseberg L.H."/>
            <person name="Langlade N.B."/>
        </authorList>
    </citation>
    <scope>NUCLEOTIDE SEQUENCE</scope>
    <source>
        <tissue evidence="2">Leaves</tissue>
    </source>
</reference>